<evidence type="ECO:0000256" key="1">
    <source>
        <dbReference type="SAM" id="Phobius"/>
    </source>
</evidence>
<dbReference type="Proteomes" id="UP000024404">
    <property type="component" value="Unassembled WGS sequence"/>
</dbReference>
<proteinExistence type="predicted"/>
<sequence length="80" mass="9076">MVRHRIIENGKGKELSDICQLDTVMDGTIFISITIIPVTVYDIGNVFIIVIVVVTHYNNDRFARCRLIRSLIPISTAFIL</sequence>
<keyword evidence="1" id="KW-1133">Transmembrane helix</keyword>
<dbReference type="EMBL" id="CMVM020000394">
    <property type="status" value="NOT_ANNOTATED_CDS"/>
    <property type="molecule type" value="Genomic_DNA"/>
</dbReference>
<dbReference type="AlphaFoldDB" id="A0A8R1TM99"/>
<organism evidence="2 3">
    <name type="scientific">Onchocerca volvulus</name>
    <dbReference type="NCBI Taxonomy" id="6282"/>
    <lineage>
        <taxon>Eukaryota</taxon>
        <taxon>Metazoa</taxon>
        <taxon>Ecdysozoa</taxon>
        <taxon>Nematoda</taxon>
        <taxon>Chromadorea</taxon>
        <taxon>Rhabditida</taxon>
        <taxon>Spirurina</taxon>
        <taxon>Spiruromorpha</taxon>
        <taxon>Filarioidea</taxon>
        <taxon>Onchocercidae</taxon>
        <taxon>Onchocerca</taxon>
    </lineage>
</organism>
<evidence type="ECO:0000313" key="2">
    <source>
        <dbReference type="EnsemblMetazoa" id="OVOC12084.1"/>
    </source>
</evidence>
<keyword evidence="1" id="KW-0812">Transmembrane</keyword>
<feature type="transmembrane region" description="Helical" evidence="1">
    <location>
        <begin position="29"/>
        <end position="54"/>
    </location>
</feature>
<accession>A0A8R1TM99</accession>
<name>A0A8R1TM99_ONCVO</name>
<keyword evidence="3" id="KW-1185">Reference proteome</keyword>
<keyword evidence="1" id="KW-0472">Membrane</keyword>
<evidence type="ECO:0000313" key="3">
    <source>
        <dbReference type="Proteomes" id="UP000024404"/>
    </source>
</evidence>
<dbReference type="EnsemblMetazoa" id="OVOC12084.1">
    <property type="protein sequence ID" value="OVOC12084.1"/>
    <property type="gene ID" value="WBGene00248893"/>
</dbReference>
<protein>
    <submittedName>
        <fullName evidence="2">Uncharacterized protein</fullName>
    </submittedName>
</protein>
<reference evidence="3" key="1">
    <citation type="submission" date="2013-10" db="EMBL/GenBank/DDBJ databases">
        <title>Genome sequencing of Onchocerca volvulus.</title>
        <authorList>
            <person name="Cotton J."/>
            <person name="Tsai J."/>
            <person name="Stanley E."/>
            <person name="Tracey A."/>
            <person name="Holroyd N."/>
            <person name="Lustigman S."/>
            <person name="Berriman M."/>
        </authorList>
    </citation>
    <scope>NUCLEOTIDE SEQUENCE</scope>
</reference>
<reference evidence="2" key="2">
    <citation type="submission" date="2022-06" db="UniProtKB">
        <authorList>
            <consortium name="EnsemblMetazoa"/>
        </authorList>
    </citation>
    <scope>IDENTIFICATION</scope>
</reference>